<dbReference type="SUPFAM" id="SSF48295">
    <property type="entry name" value="TrpR-like"/>
    <property type="match status" value="1"/>
</dbReference>
<evidence type="ECO:0000313" key="1">
    <source>
        <dbReference type="EMBL" id="QLH05784.1"/>
    </source>
</evidence>
<reference evidence="1 2" key="1">
    <citation type="submission" date="2018-02" db="EMBL/GenBank/DDBJ databases">
        <title>Complete genome of Nitrosopumilus ureaphilus PS0.</title>
        <authorList>
            <person name="Qin W."/>
            <person name="Zheng Y."/>
            <person name="Stahl D.A."/>
        </authorList>
    </citation>
    <scope>NUCLEOTIDE SEQUENCE [LARGE SCALE GENOMIC DNA]</scope>
    <source>
        <strain evidence="1 2">PS0</strain>
    </source>
</reference>
<dbReference type="OrthoDB" id="374875at2157"/>
<evidence type="ECO:0008006" key="3">
    <source>
        <dbReference type="Google" id="ProtNLM"/>
    </source>
</evidence>
<dbReference type="GO" id="GO:0043565">
    <property type="term" value="F:sequence-specific DNA binding"/>
    <property type="evidence" value="ECO:0007669"/>
    <property type="project" value="InterPro"/>
</dbReference>
<name>A0A7D5R9N2_9ARCH</name>
<dbReference type="InterPro" id="IPR010921">
    <property type="entry name" value="Trp_repressor/repl_initiator"/>
</dbReference>
<dbReference type="KEGG" id="nue:C5F50_00810"/>
<organism evidence="1 2">
    <name type="scientific">Nitrosopumilus ureiphilus</name>
    <dbReference type="NCBI Taxonomy" id="1470067"/>
    <lineage>
        <taxon>Archaea</taxon>
        <taxon>Nitrososphaerota</taxon>
        <taxon>Nitrososphaeria</taxon>
        <taxon>Nitrosopumilales</taxon>
        <taxon>Nitrosopumilaceae</taxon>
        <taxon>Nitrosopumilus</taxon>
    </lineage>
</organism>
<dbReference type="Proteomes" id="UP000509478">
    <property type="component" value="Chromosome"/>
</dbReference>
<proteinExistence type="predicted"/>
<protein>
    <recommendedName>
        <fullName evidence="3">Transposase</fullName>
    </recommendedName>
</protein>
<keyword evidence="2" id="KW-1185">Reference proteome</keyword>
<sequence length="80" mass="9118">MRISKFTLSEKIKIVMELLVQTPVLLNCAENTESSATFYQWVKKFIEAGKASLNEISKDDGHKSLQKESSLKRIIEVDET</sequence>
<evidence type="ECO:0000313" key="2">
    <source>
        <dbReference type="Proteomes" id="UP000509478"/>
    </source>
</evidence>
<dbReference type="GeneID" id="56066556"/>
<dbReference type="RefSeq" id="WP_179371849.1">
    <property type="nucleotide sequence ID" value="NZ_CP026995.1"/>
</dbReference>
<dbReference type="EMBL" id="CP026995">
    <property type="protein sequence ID" value="QLH05784.1"/>
    <property type="molecule type" value="Genomic_DNA"/>
</dbReference>
<dbReference type="AlphaFoldDB" id="A0A7D5R9N2"/>
<gene>
    <name evidence="1" type="ORF">C5F50_00810</name>
</gene>
<accession>A0A7D5R9N2</accession>